<dbReference type="HAMAP" id="MF_00634">
    <property type="entry name" value="UPF0235"/>
    <property type="match status" value="1"/>
</dbReference>
<dbReference type="SUPFAM" id="SSF69786">
    <property type="entry name" value="YggU-like"/>
    <property type="match status" value="1"/>
</dbReference>
<organism evidence="2">
    <name type="scientific">freshwater metagenome</name>
    <dbReference type="NCBI Taxonomy" id="449393"/>
    <lineage>
        <taxon>unclassified sequences</taxon>
        <taxon>metagenomes</taxon>
        <taxon>ecological metagenomes</taxon>
    </lineage>
</organism>
<dbReference type="EMBL" id="CAEZXP010000003">
    <property type="protein sequence ID" value="CAB4697754.1"/>
    <property type="molecule type" value="Genomic_DNA"/>
</dbReference>
<sequence>MTVTTTIELRVAPGARRAEVVGRHGDAWKVRVGAAPERGRANQAVIELLAKTLGIPERNITVLAGHTNRSKVVALTGIERAQAEQLLDTAAVKDGAPTAT</sequence>
<dbReference type="InterPro" id="IPR003746">
    <property type="entry name" value="DUF167"/>
</dbReference>
<evidence type="ECO:0000313" key="2">
    <source>
        <dbReference type="EMBL" id="CAB4697754.1"/>
    </source>
</evidence>
<gene>
    <name evidence="2" type="ORF">UFOPK2399_01138</name>
</gene>
<dbReference type="PANTHER" id="PTHR13420:SF7">
    <property type="entry name" value="UPF0235 PROTEIN C15ORF40"/>
    <property type="match status" value="1"/>
</dbReference>
<accession>A0A6J6PNM7</accession>
<dbReference type="Gene3D" id="3.30.1200.10">
    <property type="entry name" value="YggU-like"/>
    <property type="match status" value="1"/>
</dbReference>
<protein>
    <submittedName>
        <fullName evidence="2">Unannotated protein</fullName>
    </submittedName>
</protein>
<dbReference type="AlphaFoldDB" id="A0A6J6PNM7"/>
<dbReference type="SMART" id="SM01152">
    <property type="entry name" value="DUF167"/>
    <property type="match status" value="1"/>
</dbReference>
<dbReference type="InterPro" id="IPR036591">
    <property type="entry name" value="YggU-like_sf"/>
</dbReference>
<dbReference type="Pfam" id="PF02594">
    <property type="entry name" value="DUF167"/>
    <property type="match status" value="1"/>
</dbReference>
<reference evidence="2" key="1">
    <citation type="submission" date="2020-05" db="EMBL/GenBank/DDBJ databases">
        <authorList>
            <person name="Chiriac C."/>
            <person name="Salcher M."/>
            <person name="Ghai R."/>
            <person name="Kavagutti S V."/>
        </authorList>
    </citation>
    <scope>NUCLEOTIDE SEQUENCE</scope>
</reference>
<dbReference type="NCBIfam" id="TIGR00251">
    <property type="entry name" value="DUF167 family protein"/>
    <property type="match status" value="1"/>
</dbReference>
<comment type="similarity">
    <text evidence="1">Belongs to the UPF0235 family.</text>
</comment>
<evidence type="ECO:0000256" key="1">
    <source>
        <dbReference type="ARBA" id="ARBA00010364"/>
    </source>
</evidence>
<dbReference type="PANTHER" id="PTHR13420">
    <property type="entry name" value="UPF0235 PROTEIN C15ORF40"/>
    <property type="match status" value="1"/>
</dbReference>
<proteinExistence type="inferred from homology"/>
<dbReference type="GO" id="GO:0005737">
    <property type="term" value="C:cytoplasm"/>
    <property type="evidence" value="ECO:0007669"/>
    <property type="project" value="TreeGrafter"/>
</dbReference>
<name>A0A6J6PNM7_9ZZZZ</name>